<proteinExistence type="predicted"/>
<dbReference type="EMBL" id="JAELXT010000027">
    <property type="protein sequence ID" value="MBJ6127547.1"/>
    <property type="molecule type" value="Genomic_DNA"/>
</dbReference>
<evidence type="ECO:0000313" key="2">
    <source>
        <dbReference type="EMBL" id="MBJ6127547.1"/>
    </source>
</evidence>
<dbReference type="RefSeq" id="WP_199050771.1">
    <property type="nucleotide sequence ID" value="NZ_JAELXT010000027.1"/>
</dbReference>
<evidence type="ECO:0000256" key="1">
    <source>
        <dbReference type="SAM" id="MobiDB-lite"/>
    </source>
</evidence>
<comment type="caution">
    <text evidence="2">The sequence shown here is derived from an EMBL/GenBank/DDBJ whole genome shotgun (WGS) entry which is preliminary data.</text>
</comment>
<gene>
    <name evidence="2" type="ORF">JAO75_19275</name>
</gene>
<dbReference type="Proteomes" id="UP000620670">
    <property type="component" value="Unassembled WGS sequence"/>
</dbReference>
<evidence type="ECO:0000313" key="3">
    <source>
        <dbReference type="Proteomes" id="UP000620670"/>
    </source>
</evidence>
<name>A0ABS0Y5I8_9HYPH</name>
<dbReference type="InterPro" id="IPR001387">
    <property type="entry name" value="Cro/C1-type_HTH"/>
</dbReference>
<dbReference type="CDD" id="cd00093">
    <property type="entry name" value="HTH_XRE"/>
    <property type="match status" value="1"/>
</dbReference>
<dbReference type="Gene3D" id="1.10.260.40">
    <property type="entry name" value="lambda repressor-like DNA-binding domains"/>
    <property type="match status" value="1"/>
</dbReference>
<dbReference type="InterPro" id="IPR010982">
    <property type="entry name" value="Lambda_DNA-bd_dom_sf"/>
</dbReference>
<reference evidence="3" key="1">
    <citation type="submission" date="2020-12" db="EMBL/GenBank/DDBJ databases">
        <title>Hymenobacter sp.</title>
        <authorList>
            <person name="Kim M.K."/>
        </authorList>
    </citation>
    <scope>NUCLEOTIDE SEQUENCE [LARGE SCALE GENOMIC DNA]</scope>
    <source>
        <strain evidence="3">BT325</strain>
    </source>
</reference>
<keyword evidence="3" id="KW-1185">Reference proteome</keyword>
<feature type="region of interest" description="Disordered" evidence="1">
    <location>
        <begin position="61"/>
        <end position="86"/>
    </location>
</feature>
<accession>A0ABS0Y5I8</accession>
<sequence length="86" mass="9323">MDPAPDLLKAARIAIGLTQRELADTARIGLRSLTRVEAGLDLNRRLHRAVKEALETKGVTFEPDDGVSGPGFRVRPGCLGQTRKSD</sequence>
<protein>
    <submittedName>
        <fullName evidence="2">Transcriptional regulator</fullName>
    </submittedName>
</protein>
<organism evidence="2 3">
    <name type="scientific">Microvirga splendida</name>
    <dbReference type="NCBI Taxonomy" id="2795727"/>
    <lineage>
        <taxon>Bacteria</taxon>
        <taxon>Pseudomonadati</taxon>
        <taxon>Pseudomonadota</taxon>
        <taxon>Alphaproteobacteria</taxon>
        <taxon>Hyphomicrobiales</taxon>
        <taxon>Methylobacteriaceae</taxon>
        <taxon>Microvirga</taxon>
    </lineage>
</organism>
<dbReference type="SUPFAM" id="SSF47413">
    <property type="entry name" value="lambda repressor-like DNA-binding domains"/>
    <property type="match status" value="1"/>
</dbReference>